<evidence type="ECO:0000313" key="2">
    <source>
        <dbReference type="Proteomes" id="UP001254165"/>
    </source>
</evidence>
<name>A0ABU3NPW3_9CHLR</name>
<proteinExistence type="predicted"/>
<dbReference type="EMBL" id="JAUHMF010000002">
    <property type="protein sequence ID" value="MDT8898880.1"/>
    <property type="molecule type" value="Genomic_DNA"/>
</dbReference>
<dbReference type="RefSeq" id="WP_315625545.1">
    <property type="nucleotide sequence ID" value="NZ_JAUHMF010000002.1"/>
</dbReference>
<gene>
    <name evidence="1" type="ORF">QYE77_11460</name>
</gene>
<reference evidence="1 2" key="1">
    <citation type="submission" date="2023-07" db="EMBL/GenBank/DDBJ databases">
        <title>Novel species of Thermanaerothrix with wide hydrolytic capabilities.</title>
        <authorList>
            <person name="Zayulina K.S."/>
            <person name="Podosokorskaya O.A."/>
            <person name="Elcheninov A.G."/>
        </authorList>
    </citation>
    <scope>NUCLEOTIDE SEQUENCE [LARGE SCALE GENOMIC DNA]</scope>
    <source>
        <strain evidence="1 2">4228-RoL</strain>
    </source>
</reference>
<dbReference type="Proteomes" id="UP001254165">
    <property type="component" value="Unassembled WGS sequence"/>
</dbReference>
<dbReference type="InterPro" id="IPR027396">
    <property type="entry name" value="DsrEFH-like"/>
</dbReference>
<dbReference type="Pfam" id="PF02635">
    <property type="entry name" value="DsrE"/>
    <property type="match status" value="1"/>
</dbReference>
<dbReference type="Gene3D" id="3.40.1260.10">
    <property type="entry name" value="DsrEFH-like"/>
    <property type="match status" value="1"/>
</dbReference>
<accession>A0ABU3NPW3</accession>
<organism evidence="1 2">
    <name type="scientific">Thermanaerothrix solaris</name>
    <dbReference type="NCBI Taxonomy" id="3058434"/>
    <lineage>
        <taxon>Bacteria</taxon>
        <taxon>Bacillati</taxon>
        <taxon>Chloroflexota</taxon>
        <taxon>Anaerolineae</taxon>
        <taxon>Anaerolineales</taxon>
        <taxon>Anaerolineaceae</taxon>
        <taxon>Thermanaerothrix</taxon>
    </lineage>
</organism>
<keyword evidence="2" id="KW-1185">Reference proteome</keyword>
<dbReference type="InterPro" id="IPR003787">
    <property type="entry name" value="Sulphur_relay_DsrE/F-like"/>
</dbReference>
<sequence length="114" mass="12473">MSERDTVWLFTRFGLGEGPAELQQQLAVKYLTLALEGGKLPAKVIFYTEGVRLACHGSPVLDQLRELEKRGIELVLCHTCLSYFGLLDQVQVGVVGSMADIIEALTQAPKVVAL</sequence>
<evidence type="ECO:0000313" key="1">
    <source>
        <dbReference type="EMBL" id="MDT8898880.1"/>
    </source>
</evidence>
<dbReference type="SUPFAM" id="SSF75169">
    <property type="entry name" value="DsrEFH-like"/>
    <property type="match status" value="1"/>
</dbReference>
<comment type="caution">
    <text evidence="1">The sequence shown here is derived from an EMBL/GenBank/DDBJ whole genome shotgun (WGS) entry which is preliminary data.</text>
</comment>
<protein>
    <submittedName>
        <fullName evidence="1">DsrE family protein</fullName>
    </submittedName>
</protein>